<dbReference type="RefSeq" id="WP_013404180.1">
    <property type="nucleotide sequence ID" value="NC_014652.1"/>
</dbReference>
<dbReference type="STRING" id="632292.Calhy_2339"/>
<dbReference type="SUPFAM" id="SSF103190">
    <property type="entry name" value="Sensory domain-like"/>
    <property type="match status" value="1"/>
</dbReference>
<dbReference type="OrthoDB" id="9807021at2"/>
<sequence length="274" mass="30248">MKVNKIPALIEVLECLPEILQEDINIAVADLEKIVAVHQGNRVRSENAVVGEKLTLDDFLKGILKEKKQVCHISKTSYFNVPTKTIITPVIDENGESCGVIFVTRDVERQSKVEDISVNVFQSFEQINAAIQEMASEANVLANYLSEITDYVVETVNKLGEVSKIILEIKEIVSESNLLALNIKIEAAKMADIGKGVAIVAGEMDKLSRKCKEFAQNTRALLLNMQCALKTVKERISNIRGIAENQAALNEEIAASVEQLLIEVKELSEIAKLS</sequence>
<dbReference type="eggNOG" id="COG0840">
    <property type="taxonomic scope" value="Bacteria"/>
</dbReference>
<evidence type="ECO:0000259" key="4">
    <source>
        <dbReference type="PROSITE" id="PS50111"/>
    </source>
</evidence>
<keyword evidence="1" id="KW-0145">Chemotaxis</keyword>
<dbReference type="SUPFAM" id="SSF58104">
    <property type="entry name" value="Methyl-accepting chemotaxis protein (MCP) signaling domain"/>
    <property type="match status" value="1"/>
</dbReference>
<comment type="similarity">
    <text evidence="2">Belongs to the methyl-accepting chemotaxis (MCP) protein family.</text>
</comment>
<dbReference type="KEGG" id="chd:Calhy_2339"/>
<dbReference type="HOGENOM" id="CLU_043276_0_0_9"/>
<keyword evidence="3" id="KW-0807">Transducer</keyword>
<proteinExistence type="inferred from homology"/>
<feature type="domain" description="Methyl-accepting transducer" evidence="4">
    <location>
        <begin position="130"/>
        <end position="274"/>
    </location>
</feature>
<organism evidence="5 6">
    <name type="scientific">Caldicellulosiruptor hydrothermalis (strain DSM 18901 / VKM B-2411 / 108)</name>
    <dbReference type="NCBI Taxonomy" id="632292"/>
    <lineage>
        <taxon>Bacteria</taxon>
        <taxon>Bacillati</taxon>
        <taxon>Bacillota</taxon>
        <taxon>Bacillota incertae sedis</taxon>
        <taxon>Caldicellulosiruptorales</taxon>
        <taxon>Caldicellulosiruptoraceae</taxon>
        <taxon>Caldicellulosiruptor</taxon>
    </lineage>
</organism>
<dbReference type="PANTHER" id="PTHR43531:SF11">
    <property type="entry name" value="METHYL-ACCEPTING CHEMOTAXIS PROTEIN 3"/>
    <property type="match status" value="1"/>
</dbReference>
<reference evidence="5 6" key="2">
    <citation type="journal article" date="2011" name="J. Bacteriol.">
        <title>Complete genome sequences for the anaerobic, extremely thermophilic plant biomass-degrading bacteria Caldicellulosiruptor hydrothermalis, Caldicellulosiruptor kristjanssonii, Caldicellulosiruptor kronotskyensis, Caldicellulosiruptor owensenis, and Caldicellulosiruptor lactoaceticus.</title>
        <authorList>
            <person name="Blumer-Schuette S.E."/>
            <person name="Ozdemir I."/>
            <person name="Mistry D."/>
            <person name="Lucas S."/>
            <person name="Lapidus A."/>
            <person name="Cheng J.F."/>
            <person name="Goodwin L.A."/>
            <person name="Pitluck S."/>
            <person name="Land M.L."/>
            <person name="Hauser L.J."/>
            <person name="Woyke T."/>
            <person name="Mikhailova N."/>
            <person name="Pati A."/>
            <person name="Kyrpides N.C."/>
            <person name="Ivanova N."/>
            <person name="Detter J.C."/>
            <person name="Walston-Davenport K."/>
            <person name="Han S."/>
            <person name="Adams M.W."/>
            <person name="Kelly R.M."/>
        </authorList>
    </citation>
    <scope>NUCLEOTIDE SEQUENCE [LARGE SCALE GENOMIC DNA]</scope>
    <source>
        <strain evidence="6">DSM 18901 / VKM B-2411 / 108</strain>
    </source>
</reference>
<reference key="1">
    <citation type="submission" date="2010-09" db="EMBL/GenBank/DDBJ databases">
        <title>Complete sequence of Caldicellulosiruptor hydrothermalis 108.</title>
        <authorList>
            <consortium name="US DOE Joint Genome Institute"/>
            <person name="Lucas S."/>
            <person name="Copeland A."/>
            <person name="Lapidus A."/>
            <person name="Cheng J.-F."/>
            <person name="Bruce D."/>
            <person name="Goodwin L."/>
            <person name="Pitluck S."/>
            <person name="Davenport K."/>
            <person name="Detter J.C."/>
            <person name="Han C."/>
            <person name="Tapia R."/>
            <person name="Land M."/>
            <person name="Hauser L."/>
            <person name="Chang Y.-J."/>
            <person name="Jeffries C."/>
            <person name="Kyrpides N."/>
            <person name="Ivanova N."/>
            <person name="Mikhailova N."/>
            <person name="Blumer-Schuette S.E."/>
            <person name="Kelly R.M."/>
            <person name="Woyke T."/>
        </authorList>
    </citation>
    <scope>NUCLEOTIDE SEQUENCE</scope>
    <source>
        <strain>108</strain>
    </source>
</reference>
<dbReference type="GO" id="GO:0006935">
    <property type="term" value="P:chemotaxis"/>
    <property type="evidence" value="ECO:0007669"/>
    <property type="project" value="UniProtKB-KW"/>
</dbReference>
<dbReference type="InterPro" id="IPR051310">
    <property type="entry name" value="MCP_chemotaxis"/>
</dbReference>
<dbReference type="GO" id="GO:0007165">
    <property type="term" value="P:signal transduction"/>
    <property type="evidence" value="ECO:0007669"/>
    <property type="project" value="UniProtKB-KW"/>
</dbReference>
<dbReference type="AlphaFoldDB" id="E4Q8R5"/>
<dbReference type="GO" id="GO:0004888">
    <property type="term" value="F:transmembrane signaling receptor activity"/>
    <property type="evidence" value="ECO:0007669"/>
    <property type="project" value="TreeGrafter"/>
</dbReference>
<dbReference type="Pfam" id="PF00015">
    <property type="entry name" value="MCPsignal"/>
    <property type="match status" value="1"/>
</dbReference>
<dbReference type="PANTHER" id="PTHR43531">
    <property type="entry name" value="PROTEIN ICFG"/>
    <property type="match status" value="1"/>
</dbReference>
<dbReference type="Gene3D" id="1.10.287.950">
    <property type="entry name" value="Methyl-accepting chemotaxis protein"/>
    <property type="match status" value="1"/>
</dbReference>
<evidence type="ECO:0000256" key="3">
    <source>
        <dbReference type="PROSITE-ProRule" id="PRU00284"/>
    </source>
</evidence>
<dbReference type="InterPro" id="IPR004089">
    <property type="entry name" value="MCPsignal_dom"/>
</dbReference>
<gene>
    <name evidence="5" type="ordered locus">Calhy_2339</name>
</gene>
<accession>E4Q8R5</accession>
<dbReference type="PROSITE" id="PS50111">
    <property type="entry name" value="CHEMOTAXIS_TRANSDUC_2"/>
    <property type="match status" value="1"/>
</dbReference>
<dbReference type="InterPro" id="IPR029151">
    <property type="entry name" value="Sensor-like_sf"/>
</dbReference>
<evidence type="ECO:0000313" key="5">
    <source>
        <dbReference type="EMBL" id="ADQ08039.1"/>
    </source>
</evidence>
<dbReference type="EMBL" id="CP002219">
    <property type="protein sequence ID" value="ADQ08039.1"/>
    <property type="molecule type" value="Genomic_DNA"/>
</dbReference>
<protein>
    <submittedName>
        <fullName evidence="5">Methyl-accepting chemotaxis sensory transducer</fullName>
    </submittedName>
</protein>
<dbReference type="Proteomes" id="UP000006890">
    <property type="component" value="Chromosome"/>
</dbReference>
<name>E4Q8R5_CALH1</name>
<dbReference type="GO" id="GO:0005886">
    <property type="term" value="C:plasma membrane"/>
    <property type="evidence" value="ECO:0007669"/>
    <property type="project" value="TreeGrafter"/>
</dbReference>
<keyword evidence="6" id="KW-1185">Reference proteome</keyword>
<evidence type="ECO:0000256" key="2">
    <source>
        <dbReference type="ARBA" id="ARBA00029447"/>
    </source>
</evidence>
<evidence type="ECO:0000256" key="1">
    <source>
        <dbReference type="ARBA" id="ARBA00022500"/>
    </source>
</evidence>
<evidence type="ECO:0000313" key="6">
    <source>
        <dbReference type="Proteomes" id="UP000006890"/>
    </source>
</evidence>